<dbReference type="Proteomes" id="UP001179181">
    <property type="component" value="Unassembled WGS sequence"/>
</dbReference>
<protein>
    <recommendedName>
        <fullName evidence="3">DUF1566 domain-containing protein</fullName>
    </recommendedName>
</protein>
<evidence type="ECO:0000313" key="1">
    <source>
        <dbReference type="EMBL" id="NIJ54472.1"/>
    </source>
</evidence>
<proteinExistence type="predicted"/>
<dbReference type="Pfam" id="PF17957">
    <property type="entry name" value="Big_7"/>
    <property type="match status" value="1"/>
</dbReference>
<dbReference type="InterPro" id="IPR013783">
    <property type="entry name" value="Ig-like_fold"/>
</dbReference>
<reference evidence="1 2" key="1">
    <citation type="submission" date="2020-03" db="EMBL/GenBank/DDBJ databases">
        <title>Genomic Encyclopedia of Type Strains, Phase IV (KMG-IV): sequencing the most valuable type-strain genomes for metagenomic binning, comparative biology and taxonomic classification.</title>
        <authorList>
            <person name="Goeker M."/>
        </authorList>
    </citation>
    <scope>NUCLEOTIDE SEQUENCE [LARGE SCALE GENOMIC DNA]</scope>
    <source>
        <strain evidence="1 2">DSM 102865</strain>
    </source>
</reference>
<gene>
    <name evidence="1" type="ORF">FHS68_003654</name>
</gene>
<keyword evidence="2" id="KW-1185">Reference proteome</keyword>
<dbReference type="Gene3D" id="2.60.40.10">
    <property type="entry name" value="Immunoglobulins"/>
    <property type="match status" value="1"/>
</dbReference>
<accession>A0ABX0UNG9</accession>
<organism evidence="1 2">
    <name type="scientific">Dyadobacter arcticus</name>
    <dbReference type="NCBI Taxonomy" id="1078754"/>
    <lineage>
        <taxon>Bacteria</taxon>
        <taxon>Pseudomonadati</taxon>
        <taxon>Bacteroidota</taxon>
        <taxon>Cytophagia</taxon>
        <taxon>Cytophagales</taxon>
        <taxon>Spirosomataceae</taxon>
        <taxon>Dyadobacter</taxon>
    </lineage>
</organism>
<dbReference type="RefSeq" id="WP_167272704.1">
    <property type="nucleotide sequence ID" value="NZ_JAASQJ010000003.1"/>
</dbReference>
<evidence type="ECO:0008006" key="3">
    <source>
        <dbReference type="Google" id="ProtNLM"/>
    </source>
</evidence>
<dbReference type="EMBL" id="JAASQJ010000003">
    <property type="protein sequence ID" value="NIJ54472.1"/>
    <property type="molecule type" value="Genomic_DNA"/>
</dbReference>
<sequence length="275" mass="30561">MKNAFLPFALMFFWSCSGSKDDKDLPFPDENITVAFVTPVPTSDLAYNKAYDLEVSATGDVKSVEFFLDGKSIGSVAARPYKISWTARDLDPGSHQLKAIATSAKRNEFKSEIEIALKLALGDDFRGGRVFEIDPSGNHGLIAAKEDLADEKGQPQYLIWGADGMIGTSFEDGIENTRKISVQATGPNQMGDRFKGNGLEINGFKDWYIPSFFELGTLRGNAALVGGFSKIDREATYWSSSERNLQQAFYINFVSVKEVYNFRTVKAKVRPIRKF</sequence>
<comment type="caution">
    <text evidence="1">The sequence shown here is derived from an EMBL/GenBank/DDBJ whole genome shotgun (WGS) entry which is preliminary data.</text>
</comment>
<evidence type="ECO:0000313" key="2">
    <source>
        <dbReference type="Proteomes" id="UP001179181"/>
    </source>
</evidence>
<name>A0ABX0UNG9_9BACT</name>